<comment type="caution">
    <text evidence="1">The sequence shown here is derived from an EMBL/GenBank/DDBJ whole genome shotgun (WGS) entry which is preliminary data.</text>
</comment>
<proteinExistence type="predicted"/>
<evidence type="ECO:0000313" key="1">
    <source>
        <dbReference type="EMBL" id="KAG9218181.1"/>
    </source>
</evidence>
<evidence type="ECO:0000313" key="2">
    <source>
        <dbReference type="Proteomes" id="UP000824881"/>
    </source>
</evidence>
<keyword evidence="2" id="KW-1185">Reference proteome</keyword>
<gene>
    <name evidence="1" type="ORF">CCMSSC00406_0010225</name>
</gene>
<accession>A0ACB7IMH6</accession>
<sequence length="133" mass="14501">MSHFRQGIRELIQEEFSICGVEEYLSSYLPFDVNDSDVGNVVQLLSKTASNSSISTNSVADFSLTDFPILDTPTSHEHLASLAEAIASCMPRADLATDSHFAYVLISPLDRQPRTRTARSTDASHQKVPVSAG</sequence>
<reference evidence="1 2" key="1">
    <citation type="journal article" date="2021" name="Appl. Environ. Microbiol.">
        <title>Genetic linkage and physical mapping for an oyster mushroom Pleurotus cornucopiae and QTL analysis for the trait cap color.</title>
        <authorList>
            <person name="Zhang Y."/>
            <person name="Gao W."/>
            <person name="Sonnenberg A."/>
            <person name="Chen Q."/>
            <person name="Zhang J."/>
            <person name="Huang C."/>
        </authorList>
    </citation>
    <scope>NUCLEOTIDE SEQUENCE [LARGE SCALE GENOMIC DNA]</scope>
    <source>
        <strain evidence="1">CCMSSC00406</strain>
    </source>
</reference>
<dbReference type="EMBL" id="WQMT02000010">
    <property type="protein sequence ID" value="KAG9218181.1"/>
    <property type="molecule type" value="Genomic_DNA"/>
</dbReference>
<protein>
    <submittedName>
        <fullName evidence="1">Uncharacterized protein</fullName>
    </submittedName>
</protein>
<name>A0ACB7IMH6_PLECO</name>
<organism evidence="1 2">
    <name type="scientific">Pleurotus cornucopiae</name>
    <name type="common">Cornucopia mushroom</name>
    <dbReference type="NCBI Taxonomy" id="5321"/>
    <lineage>
        <taxon>Eukaryota</taxon>
        <taxon>Fungi</taxon>
        <taxon>Dikarya</taxon>
        <taxon>Basidiomycota</taxon>
        <taxon>Agaricomycotina</taxon>
        <taxon>Agaricomycetes</taxon>
        <taxon>Agaricomycetidae</taxon>
        <taxon>Agaricales</taxon>
        <taxon>Pleurotineae</taxon>
        <taxon>Pleurotaceae</taxon>
        <taxon>Pleurotus</taxon>
    </lineage>
</organism>
<dbReference type="Proteomes" id="UP000824881">
    <property type="component" value="Unassembled WGS sequence"/>
</dbReference>